<accession>A0A3N4HTS1</accession>
<reference evidence="2 3" key="1">
    <citation type="journal article" date="2018" name="Nat. Ecol. Evol.">
        <title>Pezizomycetes genomes reveal the molecular basis of ectomycorrhizal truffle lifestyle.</title>
        <authorList>
            <person name="Murat C."/>
            <person name="Payen T."/>
            <person name="Noel B."/>
            <person name="Kuo A."/>
            <person name="Morin E."/>
            <person name="Chen J."/>
            <person name="Kohler A."/>
            <person name="Krizsan K."/>
            <person name="Balestrini R."/>
            <person name="Da Silva C."/>
            <person name="Montanini B."/>
            <person name="Hainaut M."/>
            <person name="Levati E."/>
            <person name="Barry K.W."/>
            <person name="Belfiori B."/>
            <person name="Cichocki N."/>
            <person name="Clum A."/>
            <person name="Dockter R.B."/>
            <person name="Fauchery L."/>
            <person name="Guy J."/>
            <person name="Iotti M."/>
            <person name="Le Tacon F."/>
            <person name="Lindquist E.A."/>
            <person name="Lipzen A."/>
            <person name="Malagnac F."/>
            <person name="Mello A."/>
            <person name="Molinier V."/>
            <person name="Miyauchi S."/>
            <person name="Poulain J."/>
            <person name="Riccioni C."/>
            <person name="Rubini A."/>
            <person name="Sitrit Y."/>
            <person name="Splivallo R."/>
            <person name="Traeger S."/>
            <person name="Wang M."/>
            <person name="Zifcakova L."/>
            <person name="Wipf D."/>
            <person name="Zambonelli A."/>
            <person name="Paolocci F."/>
            <person name="Nowrousian M."/>
            <person name="Ottonello S."/>
            <person name="Baldrian P."/>
            <person name="Spatafora J.W."/>
            <person name="Henrissat B."/>
            <person name="Nagy L.G."/>
            <person name="Aury J.M."/>
            <person name="Wincker P."/>
            <person name="Grigoriev I.V."/>
            <person name="Bonfante P."/>
            <person name="Martin F.M."/>
        </authorList>
    </citation>
    <scope>NUCLEOTIDE SEQUENCE [LARGE SCALE GENOMIC DNA]</scope>
    <source>
        <strain evidence="2 3">RN42</strain>
    </source>
</reference>
<dbReference type="Proteomes" id="UP000275078">
    <property type="component" value="Unassembled WGS sequence"/>
</dbReference>
<gene>
    <name evidence="2" type="ORF">BJ508DRAFT_310303</name>
</gene>
<dbReference type="AlphaFoldDB" id="A0A3N4HTS1"/>
<evidence type="ECO:0000256" key="1">
    <source>
        <dbReference type="SAM" id="MobiDB-lite"/>
    </source>
</evidence>
<feature type="region of interest" description="Disordered" evidence="1">
    <location>
        <begin position="252"/>
        <end position="281"/>
    </location>
</feature>
<dbReference type="EMBL" id="ML119729">
    <property type="protein sequence ID" value="RPA77232.1"/>
    <property type="molecule type" value="Genomic_DNA"/>
</dbReference>
<proteinExistence type="predicted"/>
<evidence type="ECO:0000313" key="3">
    <source>
        <dbReference type="Proteomes" id="UP000275078"/>
    </source>
</evidence>
<organism evidence="2 3">
    <name type="scientific">Ascobolus immersus RN42</name>
    <dbReference type="NCBI Taxonomy" id="1160509"/>
    <lineage>
        <taxon>Eukaryota</taxon>
        <taxon>Fungi</taxon>
        <taxon>Dikarya</taxon>
        <taxon>Ascomycota</taxon>
        <taxon>Pezizomycotina</taxon>
        <taxon>Pezizomycetes</taxon>
        <taxon>Pezizales</taxon>
        <taxon>Ascobolaceae</taxon>
        <taxon>Ascobolus</taxon>
    </lineage>
</organism>
<evidence type="ECO:0000313" key="2">
    <source>
        <dbReference type="EMBL" id="RPA77232.1"/>
    </source>
</evidence>
<sequence>MTGTRIVDSEIGMGLDHMHTHGAGASSDEQTVFEIMPVNPSASISMGNIRHPELELEGEVQLQSTDQAANFDFHPPQQAEQYILPVVRASAMIPDCDKHEHDEVNDSGPKDGQGSCTCGLNSNSQLLDDLFFTIIDHEKLEDPIASDDHDKGCHLRIRSRVHDTVPVPAPTSLRCVTMYDVPPFPSRAQLDVWVGRRLGAEYHQLVREYKKGYIEESSGVSWTLVSNPDRGMFTLYTCTCNCMCAQHRSRTRAGTSNSGSASTTTGYGHGTSSSRSSNSSASRHKFGHICICRCDRGSLSQIVGSPARLVITETQLEKLQIPIDYRIRNYDIVLHTIATNIWDGIPFPVGLEGMGPADMEFEVDRQLVESNSDGTGTGHIQGQVRHAYDHGADYGLTTEHDELVVDNAPST</sequence>
<protein>
    <submittedName>
        <fullName evidence="2">Uncharacterized protein</fullName>
    </submittedName>
</protein>
<feature type="non-terminal residue" evidence="2">
    <location>
        <position position="411"/>
    </location>
</feature>
<keyword evidence="3" id="KW-1185">Reference proteome</keyword>
<name>A0A3N4HTS1_ASCIM</name>